<comment type="caution">
    <text evidence="2">The sequence shown here is derived from an EMBL/GenBank/DDBJ whole genome shotgun (WGS) entry which is preliminary data.</text>
</comment>
<evidence type="ECO:0000313" key="2">
    <source>
        <dbReference type="EMBL" id="KAG8191581.1"/>
    </source>
</evidence>
<accession>A0AAV6V7G0</accession>
<dbReference type="EMBL" id="JAFNEN010000157">
    <property type="protein sequence ID" value="KAG8191581.1"/>
    <property type="molecule type" value="Genomic_DNA"/>
</dbReference>
<sequence length="294" mass="32769">MELGFKHLLTLILGVQKAAVLCIDENCDFKSRTVKYSKFVIFGVGPLCLRSPALQMLYDMFGMLIADLITGSPYGCLRKIVRSSFELGCSSILAPEAPCSSEEWRQGYCLCTSKRNAKDWERRQGSKFHEKSNNLIKADHKSRQQVRHLAKTRVPVCITLKRSPRWVSDTLIAIGSLEGVAAISPDLAHLQSYSHPRAPRALLIAVAIETKRDTVINGNLETPRSSITTKAAKPILPPEDTQLLSTRHHSSRAPPVSKLVLQLKRGSHCASAVQDTNLFSELREKSKTMYILMK</sequence>
<gene>
    <name evidence="2" type="ORF">JTE90_021183</name>
</gene>
<dbReference type="Proteomes" id="UP000827092">
    <property type="component" value="Unassembled WGS sequence"/>
</dbReference>
<keyword evidence="3" id="KW-1185">Reference proteome</keyword>
<name>A0AAV6V7G0_9ARAC</name>
<evidence type="ECO:0000256" key="1">
    <source>
        <dbReference type="SAM" id="SignalP"/>
    </source>
</evidence>
<reference evidence="2 3" key="1">
    <citation type="journal article" date="2022" name="Nat. Ecol. Evol.">
        <title>A masculinizing supergene underlies an exaggerated male reproductive morph in a spider.</title>
        <authorList>
            <person name="Hendrickx F."/>
            <person name="De Corte Z."/>
            <person name="Sonet G."/>
            <person name="Van Belleghem S.M."/>
            <person name="Kostlbacher S."/>
            <person name="Vangestel C."/>
        </authorList>
    </citation>
    <scope>NUCLEOTIDE SEQUENCE [LARGE SCALE GENOMIC DNA]</scope>
    <source>
        <strain evidence="2">W744_W776</strain>
    </source>
</reference>
<evidence type="ECO:0000313" key="3">
    <source>
        <dbReference type="Proteomes" id="UP000827092"/>
    </source>
</evidence>
<organism evidence="2 3">
    <name type="scientific">Oedothorax gibbosus</name>
    <dbReference type="NCBI Taxonomy" id="931172"/>
    <lineage>
        <taxon>Eukaryota</taxon>
        <taxon>Metazoa</taxon>
        <taxon>Ecdysozoa</taxon>
        <taxon>Arthropoda</taxon>
        <taxon>Chelicerata</taxon>
        <taxon>Arachnida</taxon>
        <taxon>Araneae</taxon>
        <taxon>Araneomorphae</taxon>
        <taxon>Entelegynae</taxon>
        <taxon>Araneoidea</taxon>
        <taxon>Linyphiidae</taxon>
        <taxon>Erigoninae</taxon>
        <taxon>Oedothorax</taxon>
    </lineage>
</organism>
<feature type="chain" id="PRO_5043697818" evidence="1">
    <location>
        <begin position="23"/>
        <end position="294"/>
    </location>
</feature>
<feature type="signal peptide" evidence="1">
    <location>
        <begin position="1"/>
        <end position="22"/>
    </location>
</feature>
<proteinExistence type="predicted"/>
<protein>
    <submittedName>
        <fullName evidence="2">Uncharacterized protein</fullName>
    </submittedName>
</protein>
<keyword evidence="1" id="KW-0732">Signal</keyword>
<dbReference type="AlphaFoldDB" id="A0AAV6V7G0"/>